<protein>
    <submittedName>
        <fullName evidence="2">Uncharacterized protein</fullName>
    </submittedName>
</protein>
<reference evidence="2" key="1">
    <citation type="journal article" date="2021" name="PeerJ">
        <title>Extensive microbial diversity within the chicken gut microbiome revealed by metagenomics and culture.</title>
        <authorList>
            <person name="Gilroy R."/>
            <person name="Ravi A."/>
            <person name="Getino M."/>
            <person name="Pursley I."/>
            <person name="Horton D.L."/>
            <person name="Alikhan N.F."/>
            <person name="Baker D."/>
            <person name="Gharbi K."/>
            <person name="Hall N."/>
            <person name="Watson M."/>
            <person name="Adriaenssens E.M."/>
            <person name="Foster-Nyarko E."/>
            <person name="Jarju S."/>
            <person name="Secka A."/>
            <person name="Antonio M."/>
            <person name="Oren A."/>
            <person name="Chaudhuri R.R."/>
            <person name="La Ragione R."/>
            <person name="Hildebrand F."/>
            <person name="Pallen M.J."/>
        </authorList>
    </citation>
    <scope>NUCLEOTIDE SEQUENCE</scope>
    <source>
        <strain evidence="2">ChiBcec15-1070</strain>
    </source>
</reference>
<sequence>MAVAHGGEAFPRGDSTAAVARDARRQPALSQNPTQAFIRLGEMVAERDVAHFSTDLLSTYKVLKGDKRNLTWLFERCDRNWGATAYALALQAASPKLSLREVVMCYDLAGRNWQQAAVDMGAVSRRSGEPTYTFGAYLNRQQQAWEQVLEAPLRWRRTFLNQ</sequence>
<dbReference type="AlphaFoldDB" id="A0A9D1TXP4"/>
<dbReference type="Proteomes" id="UP000823926">
    <property type="component" value="Unassembled WGS sequence"/>
</dbReference>
<evidence type="ECO:0000313" key="2">
    <source>
        <dbReference type="EMBL" id="HIW10531.1"/>
    </source>
</evidence>
<dbReference type="EMBL" id="DXHL01000019">
    <property type="protein sequence ID" value="HIW10531.1"/>
    <property type="molecule type" value="Genomic_DNA"/>
</dbReference>
<proteinExistence type="predicted"/>
<organism evidence="2 3">
    <name type="scientific">Candidatus Rikenella faecigallinarum</name>
    <dbReference type="NCBI Taxonomy" id="2838745"/>
    <lineage>
        <taxon>Bacteria</taxon>
        <taxon>Pseudomonadati</taxon>
        <taxon>Bacteroidota</taxon>
        <taxon>Bacteroidia</taxon>
        <taxon>Bacteroidales</taxon>
        <taxon>Rikenellaceae</taxon>
        <taxon>Rikenella</taxon>
    </lineage>
</organism>
<feature type="region of interest" description="Disordered" evidence="1">
    <location>
        <begin position="1"/>
        <end position="30"/>
    </location>
</feature>
<evidence type="ECO:0000256" key="1">
    <source>
        <dbReference type="SAM" id="MobiDB-lite"/>
    </source>
</evidence>
<comment type="caution">
    <text evidence="2">The sequence shown here is derived from an EMBL/GenBank/DDBJ whole genome shotgun (WGS) entry which is preliminary data.</text>
</comment>
<accession>A0A9D1TXP4</accession>
<evidence type="ECO:0000313" key="3">
    <source>
        <dbReference type="Proteomes" id="UP000823926"/>
    </source>
</evidence>
<name>A0A9D1TXP4_9BACT</name>
<reference evidence="2" key="2">
    <citation type="submission" date="2021-04" db="EMBL/GenBank/DDBJ databases">
        <authorList>
            <person name="Gilroy R."/>
        </authorList>
    </citation>
    <scope>NUCLEOTIDE SEQUENCE</scope>
    <source>
        <strain evidence="2">ChiBcec15-1070</strain>
    </source>
</reference>
<gene>
    <name evidence="2" type="ORF">H9888_03420</name>
</gene>